<gene>
    <name evidence="3" type="ORF">EAG_02687</name>
</gene>
<keyword evidence="4" id="KW-1185">Reference proteome</keyword>
<dbReference type="Pfam" id="PF17900">
    <property type="entry name" value="Peptidase_M1_N"/>
    <property type="match status" value="1"/>
</dbReference>
<dbReference type="GO" id="GO:0008270">
    <property type="term" value="F:zinc ion binding"/>
    <property type="evidence" value="ECO:0007669"/>
    <property type="project" value="TreeGrafter"/>
</dbReference>
<evidence type="ECO:0000313" key="3">
    <source>
        <dbReference type="EMBL" id="EFN60465.1"/>
    </source>
</evidence>
<feature type="domain" description="Aminopeptidase N-like N-terminal" evidence="2">
    <location>
        <begin position="2"/>
        <end position="70"/>
    </location>
</feature>
<dbReference type="EMBL" id="GL444930">
    <property type="protein sequence ID" value="EFN60465.1"/>
    <property type="molecule type" value="Genomic_DNA"/>
</dbReference>
<protein>
    <submittedName>
        <fullName evidence="3">Laeverin</fullName>
    </submittedName>
</protein>
<dbReference type="GO" id="GO:0005615">
    <property type="term" value="C:extracellular space"/>
    <property type="evidence" value="ECO:0007669"/>
    <property type="project" value="TreeGrafter"/>
</dbReference>
<dbReference type="PANTHER" id="PTHR11533:SF299">
    <property type="entry name" value="AMINOPEPTIDASE"/>
    <property type="match status" value="1"/>
</dbReference>
<dbReference type="GO" id="GO:0043171">
    <property type="term" value="P:peptide catabolic process"/>
    <property type="evidence" value="ECO:0007669"/>
    <property type="project" value="TreeGrafter"/>
</dbReference>
<organism evidence="4">
    <name type="scientific">Camponotus floridanus</name>
    <name type="common">Florida carpenter ant</name>
    <dbReference type="NCBI Taxonomy" id="104421"/>
    <lineage>
        <taxon>Eukaryota</taxon>
        <taxon>Metazoa</taxon>
        <taxon>Ecdysozoa</taxon>
        <taxon>Arthropoda</taxon>
        <taxon>Hexapoda</taxon>
        <taxon>Insecta</taxon>
        <taxon>Pterygota</taxon>
        <taxon>Neoptera</taxon>
        <taxon>Endopterygota</taxon>
        <taxon>Hymenoptera</taxon>
        <taxon>Apocrita</taxon>
        <taxon>Aculeata</taxon>
        <taxon>Formicoidea</taxon>
        <taxon>Formicidae</taxon>
        <taxon>Formicinae</taxon>
        <taxon>Camponotus</taxon>
    </lineage>
</organism>
<keyword evidence="1" id="KW-1133">Transmembrane helix</keyword>
<feature type="non-terminal residue" evidence="3">
    <location>
        <position position="1"/>
    </location>
</feature>
<dbReference type="SUPFAM" id="SSF63737">
    <property type="entry name" value="Leukotriene A4 hydrolase N-terminal domain"/>
    <property type="match status" value="1"/>
</dbReference>
<dbReference type="Gene3D" id="2.60.40.1730">
    <property type="entry name" value="tricorn interacting facor f3 domain"/>
    <property type="match status" value="1"/>
</dbReference>
<dbReference type="GO" id="GO:0005737">
    <property type="term" value="C:cytoplasm"/>
    <property type="evidence" value="ECO:0007669"/>
    <property type="project" value="TreeGrafter"/>
</dbReference>
<dbReference type="Proteomes" id="UP000000311">
    <property type="component" value="Unassembled WGS sequence"/>
</dbReference>
<reference evidence="3 4" key="1">
    <citation type="journal article" date="2010" name="Science">
        <title>Genomic comparison of the ants Camponotus floridanus and Harpegnathos saltator.</title>
        <authorList>
            <person name="Bonasio R."/>
            <person name="Zhang G."/>
            <person name="Ye C."/>
            <person name="Mutti N.S."/>
            <person name="Fang X."/>
            <person name="Qin N."/>
            <person name="Donahue G."/>
            <person name="Yang P."/>
            <person name="Li Q."/>
            <person name="Li C."/>
            <person name="Zhang P."/>
            <person name="Huang Z."/>
            <person name="Berger S.L."/>
            <person name="Reinberg D."/>
            <person name="Wang J."/>
            <person name="Liebig J."/>
        </authorList>
    </citation>
    <scope>NUCLEOTIDE SEQUENCE [LARGE SCALE GENOMIC DNA]</scope>
    <source>
        <strain evidence="4">C129</strain>
    </source>
</reference>
<dbReference type="GO" id="GO:0070006">
    <property type="term" value="F:metalloaminopeptidase activity"/>
    <property type="evidence" value="ECO:0007669"/>
    <property type="project" value="TreeGrafter"/>
</dbReference>
<evidence type="ECO:0000313" key="4">
    <source>
        <dbReference type="Proteomes" id="UP000000311"/>
    </source>
</evidence>
<dbReference type="InParanoid" id="E2B1I1"/>
<dbReference type="GO" id="GO:0042277">
    <property type="term" value="F:peptide binding"/>
    <property type="evidence" value="ECO:0007669"/>
    <property type="project" value="TreeGrafter"/>
</dbReference>
<accession>E2B1I1</accession>
<dbReference type="GO" id="GO:0006508">
    <property type="term" value="P:proteolysis"/>
    <property type="evidence" value="ECO:0007669"/>
    <property type="project" value="TreeGrafter"/>
</dbReference>
<proteinExistence type="predicted"/>
<name>E2B1I1_CAMFO</name>
<dbReference type="GO" id="GO:0016020">
    <property type="term" value="C:membrane"/>
    <property type="evidence" value="ECO:0007669"/>
    <property type="project" value="TreeGrafter"/>
</dbReference>
<evidence type="ECO:0000259" key="2">
    <source>
        <dbReference type="Pfam" id="PF17900"/>
    </source>
</evidence>
<evidence type="ECO:0000256" key="1">
    <source>
        <dbReference type="SAM" id="Phobius"/>
    </source>
</evidence>
<dbReference type="InterPro" id="IPR045357">
    <property type="entry name" value="Aminopeptidase_N-like_N"/>
</dbReference>
<dbReference type="InterPro" id="IPR027268">
    <property type="entry name" value="Peptidase_M4/M1_CTD_sf"/>
</dbReference>
<dbReference type="InterPro" id="IPR050344">
    <property type="entry name" value="Peptidase_M1_aminopeptidases"/>
</dbReference>
<dbReference type="PANTHER" id="PTHR11533">
    <property type="entry name" value="PROTEASE M1 ZINC METALLOPROTEASE"/>
    <property type="match status" value="1"/>
</dbReference>
<sequence length="204" mass="24107">RWLAATHYHTFATRRLFPFLKNTRCASYNISIKHPKSYVAISNVPLLEENMDKNDMQWTRFKPTPLIPAYFIAAVVAHLAVIVENRSTKLWCRTDIIPHVQFAYIVATNIGNFLDKFLYIKESSERNHIVIQKLLGEEDIKLGFILYGEEDIIYNEKIDSEIRKIEITRVIAYKVVYEWFYNAMSPYKWEPWLIKGLAMFFGIY</sequence>
<dbReference type="AlphaFoldDB" id="E2B1I1"/>
<feature type="non-terminal residue" evidence="3">
    <location>
        <position position="204"/>
    </location>
</feature>
<keyword evidence="1" id="KW-0812">Transmembrane</keyword>
<feature type="transmembrane region" description="Helical" evidence="1">
    <location>
        <begin position="66"/>
        <end position="83"/>
    </location>
</feature>
<dbReference type="InterPro" id="IPR042097">
    <property type="entry name" value="Aminopeptidase_N-like_N_sf"/>
</dbReference>
<dbReference type="Gene3D" id="1.10.390.10">
    <property type="entry name" value="Neutral Protease Domain 2"/>
    <property type="match status" value="1"/>
</dbReference>
<keyword evidence="1" id="KW-0472">Membrane</keyword>